<feature type="repeat" description="RCC1" evidence="9">
    <location>
        <begin position="644"/>
        <end position="694"/>
    </location>
</feature>
<dbReference type="Pfam" id="PF07714">
    <property type="entry name" value="PK_Tyr_Ser-Thr"/>
    <property type="match status" value="1"/>
</dbReference>
<dbReference type="PROSITE" id="PS50011">
    <property type="entry name" value="PROTEIN_KINASE_DOM"/>
    <property type="match status" value="1"/>
</dbReference>
<dbReference type="RefSeq" id="XP_013757831.1">
    <property type="nucleotide sequence ID" value="XM_013902377.1"/>
</dbReference>
<evidence type="ECO:0000256" key="11">
    <source>
        <dbReference type="SAM" id="MobiDB-lite"/>
    </source>
</evidence>
<evidence type="ECO:0000313" key="15">
    <source>
        <dbReference type="Proteomes" id="UP000054408"/>
    </source>
</evidence>
<dbReference type="PROSITE" id="PS00107">
    <property type="entry name" value="PROTEIN_KINASE_ATP"/>
    <property type="match status" value="1"/>
</dbReference>
<feature type="compositionally biased region" description="Polar residues" evidence="11">
    <location>
        <begin position="442"/>
        <end position="451"/>
    </location>
</feature>
<dbReference type="Gene3D" id="1.10.510.10">
    <property type="entry name" value="Transferase(Phosphotransferase) domain 1"/>
    <property type="match status" value="1"/>
</dbReference>
<dbReference type="InterPro" id="IPR000408">
    <property type="entry name" value="Reg_chr_condens"/>
</dbReference>
<evidence type="ECO:0000256" key="7">
    <source>
        <dbReference type="ARBA" id="ARBA00025089"/>
    </source>
</evidence>
<dbReference type="SMART" id="SM00220">
    <property type="entry name" value="S_TKc"/>
    <property type="match status" value="1"/>
</dbReference>
<feature type="compositionally biased region" description="Pro residues" evidence="11">
    <location>
        <begin position="269"/>
        <end position="288"/>
    </location>
</feature>
<evidence type="ECO:0000256" key="8">
    <source>
        <dbReference type="PROSITE-ProRule" id="PRU00191"/>
    </source>
</evidence>
<feature type="repeat" description="RCC1" evidence="9">
    <location>
        <begin position="584"/>
        <end position="643"/>
    </location>
</feature>
<feature type="region of interest" description="Disordered" evidence="11">
    <location>
        <begin position="242"/>
        <end position="397"/>
    </location>
</feature>
<dbReference type="InterPro" id="IPR055164">
    <property type="entry name" value="EDR1/CTR1/ARMC3-like_pept-like"/>
</dbReference>
<feature type="compositionally biased region" description="Polar residues" evidence="11">
    <location>
        <begin position="243"/>
        <end position="255"/>
    </location>
</feature>
<keyword evidence="2" id="KW-0808">Transferase</keyword>
<keyword evidence="6" id="KW-0829">Tyrosine-protein kinase</keyword>
<dbReference type="SUPFAM" id="SSF56112">
    <property type="entry name" value="Protein kinase-like (PK-like)"/>
    <property type="match status" value="1"/>
</dbReference>
<dbReference type="InterPro" id="IPR009091">
    <property type="entry name" value="RCC1/BLIP-II"/>
</dbReference>
<dbReference type="PROSITE" id="PS50001">
    <property type="entry name" value="SH2"/>
    <property type="match status" value="1"/>
</dbReference>
<evidence type="ECO:0000256" key="3">
    <source>
        <dbReference type="ARBA" id="ARBA00022741"/>
    </source>
</evidence>
<dbReference type="Pfam" id="PF14381">
    <property type="entry name" value="EDR1_CTR1_ARMC3_pept"/>
    <property type="match status" value="1"/>
</dbReference>
<dbReference type="Gene3D" id="2.130.10.30">
    <property type="entry name" value="Regulator of chromosome condensation 1/beta-lactamase-inhibitor protein II"/>
    <property type="match status" value="2"/>
</dbReference>
<dbReference type="SMART" id="SM00252">
    <property type="entry name" value="SH2"/>
    <property type="match status" value="1"/>
</dbReference>
<keyword evidence="8" id="KW-0727">SH2 domain</keyword>
<dbReference type="CDD" id="cd13999">
    <property type="entry name" value="STKc_MAP3K-like"/>
    <property type="match status" value="1"/>
</dbReference>
<protein>
    <submittedName>
        <fullName evidence="14">TKL protein kinase</fullName>
    </submittedName>
</protein>
<dbReference type="PANTHER" id="PTHR44329">
    <property type="entry name" value="SERINE/THREONINE-PROTEIN KINASE TNNI3K-RELATED"/>
    <property type="match status" value="1"/>
</dbReference>
<reference evidence="14 15" key="1">
    <citation type="submission" date="2010-05" db="EMBL/GenBank/DDBJ databases">
        <title>The Genome Sequence of Thecamonas trahens ATCC 50062.</title>
        <authorList>
            <consortium name="The Broad Institute Genome Sequencing Platform"/>
            <person name="Russ C."/>
            <person name="Cuomo C."/>
            <person name="Shea T."/>
            <person name="Young S.K."/>
            <person name="Zeng Q."/>
            <person name="Koehrsen M."/>
            <person name="Haas B."/>
            <person name="Borodovsky M."/>
            <person name="Guigo R."/>
            <person name="Alvarado L."/>
            <person name="Berlin A."/>
            <person name="Bochicchio J."/>
            <person name="Borenstein D."/>
            <person name="Chapman S."/>
            <person name="Chen Z."/>
            <person name="Freedman E."/>
            <person name="Gellesch M."/>
            <person name="Goldberg J."/>
            <person name="Griggs A."/>
            <person name="Gujja S."/>
            <person name="Heilman E."/>
            <person name="Heiman D."/>
            <person name="Hepburn T."/>
            <person name="Howarth C."/>
            <person name="Jen D."/>
            <person name="Larson L."/>
            <person name="Mehta T."/>
            <person name="Park D."/>
            <person name="Pearson M."/>
            <person name="Roberts A."/>
            <person name="Saif S."/>
            <person name="Shenoy N."/>
            <person name="Sisk P."/>
            <person name="Stolte C."/>
            <person name="Sykes S."/>
            <person name="Thomson T."/>
            <person name="Walk T."/>
            <person name="White J."/>
            <person name="Yandava C."/>
            <person name="Burger G."/>
            <person name="Gray M.W."/>
            <person name="Holland P.W.H."/>
            <person name="King N."/>
            <person name="Lang F.B.F."/>
            <person name="Roger A.J."/>
            <person name="Ruiz-Trillo I."/>
            <person name="Lander E."/>
            <person name="Nusbaum C."/>
        </authorList>
    </citation>
    <scope>NUCLEOTIDE SEQUENCE [LARGE SCALE GENOMIC DNA]</scope>
    <source>
        <strain evidence="14 15">ATCC 50062</strain>
    </source>
</reference>
<evidence type="ECO:0000256" key="5">
    <source>
        <dbReference type="ARBA" id="ARBA00022840"/>
    </source>
</evidence>
<dbReference type="PROSITE" id="PS50012">
    <property type="entry name" value="RCC1_3"/>
    <property type="match status" value="4"/>
</dbReference>
<dbReference type="InterPro" id="IPR000719">
    <property type="entry name" value="Prot_kinase_dom"/>
</dbReference>
<feature type="region of interest" description="Disordered" evidence="11">
    <location>
        <begin position="436"/>
        <end position="467"/>
    </location>
</feature>
<gene>
    <name evidence="14" type="ORF">AMSG_05410</name>
</gene>
<feature type="repeat" description="RCC1" evidence="9">
    <location>
        <begin position="695"/>
        <end position="748"/>
    </location>
</feature>
<dbReference type="GO" id="GO:0004674">
    <property type="term" value="F:protein serine/threonine kinase activity"/>
    <property type="evidence" value="ECO:0007669"/>
    <property type="project" value="UniProtKB-KW"/>
</dbReference>
<dbReference type="EMBL" id="GL349455">
    <property type="protein sequence ID" value="KNC49407.1"/>
    <property type="molecule type" value="Genomic_DNA"/>
</dbReference>
<evidence type="ECO:0000259" key="13">
    <source>
        <dbReference type="PROSITE" id="PS50011"/>
    </source>
</evidence>
<evidence type="ECO:0000259" key="12">
    <source>
        <dbReference type="PROSITE" id="PS50001"/>
    </source>
</evidence>
<dbReference type="Pfam" id="PF13540">
    <property type="entry name" value="RCC1_2"/>
    <property type="match status" value="1"/>
</dbReference>
<evidence type="ECO:0000256" key="9">
    <source>
        <dbReference type="PROSITE-ProRule" id="PRU00235"/>
    </source>
</evidence>
<keyword evidence="15" id="KW-1185">Reference proteome</keyword>
<dbReference type="Gene3D" id="3.30.200.20">
    <property type="entry name" value="Phosphorylase Kinase, domain 1"/>
    <property type="match status" value="1"/>
</dbReference>
<dbReference type="InterPro" id="IPR011009">
    <property type="entry name" value="Kinase-like_dom_sf"/>
</dbReference>
<dbReference type="GO" id="GO:0004713">
    <property type="term" value="F:protein tyrosine kinase activity"/>
    <property type="evidence" value="ECO:0007669"/>
    <property type="project" value="UniProtKB-KW"/>
</dbReference>
<feature type="domain" description="SH2" evidence="12">
    <location>
        <begin position="110"/>
        <end position="192"/>
    </location>
</feature>
<evidence type="ECO:0000256" key="2">
    <source>
        <dbReference type="ARBA" id="ARBA00022679"/>
    </source>
</evidence>
<dbReference type="InterPro" id="IPR017441">
    <property type="entry name" value="Protein_kinase_ATP_BS"/>
</dbReference>
<dbReference type="InterPro" id="IPR051681">
    <property type="entry name" value="Ser/Thr_Kinases-Pseudokinases"/>
</dbReference>
<dbReference type="PANTHER" id="PTHR44329:SF288">
    <property type="entry name" value="MITOGEN-ACTIVATED PROTEIN KINASE KINASE KINASE 20"/>
    <property type="match status" value="1"/>
</dbReference>
<keyword evidence="5 10" id="KW-0067">ATP-binding</keyword>
<dbReference type="GO" id="GO:0005524">
    <property type="term" value="F:ATP binding"/>
    <property type="evidence" value="ECO:0007669"/>
    <property type="project" value="UniProtKB-UniRule"/>
</dbReference>
<evidence type="ECO:0000256" key="1">
    <source>
        <dbReference type="ARBA" id="ARBA00022527"/>
    </source>
</evidence>
<dbReference type="OrthoDB" id="339325at2759"/>
<dbReference type="GeneID" id="25564833"/>
<dbReference type="PROSITE" id="PS00626">
    <property type="entry name" value="RCC1_2"/>
    <property type="match status" value="1"/>
</dbReference>
<dbReference type="STRING" id="461836.A0A0L0DAN6"/>
<dbReference type="CDD" id="cd00173">
    <property type="entry name" value="SH2"/>
    <property type="match status" value="1"/>
</dbReference>
<feature type="domain" description="Protein kinase" evidence="13">
    <location>
        <begin position="1120"/>
        <end position="1383"/>
    </location>
</feature>
<dbReference type="SUPFAM" id="SSF55550">
    <property type="entry name" value="SH2 domain"/>
    <property type="match status" value="1"/>
</dbReference>
<dbReference type="Gene3D" id="3.30.505.10">
    <property type="entry name" value="SH2 domain"/>
    <property type="match status" value="1"/>
</dbReference>
<keyword evidence="1" id="KW-0723">Serine/threonine-protein kinase</keyword>
<dbReference type="InterPro" id="IPR036860">
    <property type="entry name" value="SH2_dom_sf"/>
</dbReference>
<evidence type="ECO:0000313" key="14">
    <source>
        <dbReference type="EMBL" id="KNC49407.1"/>
    </source>
</evidence>
<evidence type="ECO:0000256" key="4">
    <source>
        <dbReference type="ARBA" id="ARBA00022777"/>
    </source>
</evidence>
<dbReference type="InterPro" id="IPR008271">
    <property type="entry name" value="Ser/Thr_kinase_AS"/>
</dbReference>
<dbReference type="Proteomes" id="UP000054408">
    <property type="component" value="Unassembled WGS sequence"/>
</dbReference>
<dbReference type="PRINTS" id="PR00633">
    <property type="entry name" value="RCCNDNSATION"/>
</dbReference>
<dbReference type="InterPro" id="IPR001245">
    <property type="entry name" value="Ser-Thr/Tyr_kinase_cat_dom"/>
</dbReference>
<sequence>MAGFYSPLDQASMTVLSFDELGATFWTTYFPGVKTHASVELGGLFAALAVSLETEMTSGDKRALGLILDPHGSGSTSINDFACLLRWFGPFPKLIASLRGLLTDDYGASFFFGHLPGPEALGLVAASQPGTFLVRFSQSDAYHGGLAVTVVGADRNVRHWKGIRAVPGVGIVSVDPATNSPIVYATLIEFVRKGLAAMAAPLELHPAPGSPFVDIYRSLPASPPPPVPPSVVYHSSLDEAFSSLPTQSSPASRSTVEPVRSPSTSSWAPPTPPTTSPSPPAQPVPPSTSPTDGYTGWAPGSTAPVASSDPPPRRRSVSPFVAPANNSEPSPFATPRSRGPSPLATAAEASGYAKLPPLSRISPPPEYGSWSPPGAFSSPPVVAGQSASGDGYEHDISASSMVPLPAPGVSAYDAYQRYTPSAAPGSIPVVGGVLHFPGAGGSQPQPIQRQPKSPHYDIPQDLGPVAPPVLSTSPVRPSFADMQANRQVEQAALPQSKETTLTSRRKARKDRFAVLPTLALEPAGSADASSSSAAHTAVDVYSWRLGGHSSGNSPKPSRIHLPGAAAQHPSWLAAGQGHTVVLTGTETGWGWGSNSYGQACIAGPRTDFAEAPLPLETAGALDDGEVIVAADAGDAHTMLLTSRGRALAVGHGADGRLGTGSNKLARKPTPVAAPTADIAAVAAAGGCSGALTSSGTALVWGDNRYGQLGLGADVPTAVGAPTTPPGLESVKVVKLCFGRTHAMFLSSDGSLWVAGTGYSGQLGLGTHRRADVPIQVPATAFASTAGDRTELVDIAAGDGHALALTVDGRVFVWGTGSGLDGVAAPTSPALYAPAALDGVRVLSIAAKFGTSLLVTDAGVWNGRQLLFASPSTVVLSVAVSEEVAVALVTQLQIAASAGASSTSAGLLPDAESYWATGELPCSTCLAELARGGAVFADANPASAEYALVVDLASDKELLALGRAAKRAHHASVSASSAVALRKVARETVRRLALMASDALGGAELSGAQTPGAGLCGQVLLGSLKTGGMRARTLLFKVLADFAGVPCALLRGVGEQCWNVASLPGGDVVVDVLVDVASIYPVGSSEATAYCVGEMREFHAALRASRTGPAPAHLGFDVSSVTMRVPVGRGGFGLVERGVWRGMAVAIKTLDASLASDPHAAAEFEDEVWLLSQAQHPNVVRFVGACAERLVLVTEFCGRGSLWDVLHEQPISLSWGYRLLFAAGAAAGILYLHDHASPRIIHRDVKSLNLLVTDKWCIKVADFGLARVKTRHAVLTGRRIGSFQWMAPELFEAGTPYTEAVDVYGFGVVLWELATRHIPFEGLAPIDAIELIVSGARPPLDPQASAYWPPGLADLIALCWHPDPASRPRMAVVFTELQRIREAIQSRPDTL</sequence>
<keyword evidence="3 10" id="KW-0547">Nucleotide-binding</keyword>
<feature type="repeat" description="RCC1" evidence="9">
    <location>
        <begin position="749"/>
        <end position="807"/>
    </location>
</feature>
<dbReference type="SUPFAM" id="SSF50985">
    <property type="entry name" value="RCC1/BLIP-II"/>
    <property type="match status" value="1"/>
</dbReference>
<dbReference type="eggNOG" id="KOG0192">
    <property type="taxonomic scope" value="Eukaryota"/>
</dbReference>
<feature type="binding site" evidence="10">
    <location>
        <position position="1147"/>
    </location>
    <ligand>
        <name>ATP</name>
        <dbReference type="ChEBI" id="CHEBI:30616"/>
    </ligand>
</feature>
<accession>A0A0L0DAN6</accession>
<proteinExistence type="predicted"/>
<evidence type="ECO:0000256" key="10">
    <source>
        <dbReference type="PROSITE-ProRule" id="PRU10141"/>
    </source>
</evidence>
<dbReference type="PROSITE" id="PS00108">
    <property type="entry name" value="PROTEIN_KINASE_ST"/>
    <property type="match status" value="1"/>
</dbReference>
<dbReference type="FunFam" id="3.30.200.20:FF:000180">
    <property type="entry name" value="serine/threonine-protein kinase STY46-like"/>
    <property type="match status" value="1"/>
</dbReference>
<name>A0A0L0DAN6_THETB</name>
<keyword evidence="4 14" id="KW-0418">Kinase</keyword>
<dbReference type="Pfam" id="PF00415">
    <property type="entry name" value="RCC1"/>
    <property type="match status" value="1"/>
</dbReference>
<evidence type="ECO:0000256" key="6">
    <source>
        <dbReference type="ARBA" id="ARBA00023137"/>
    </source>
</evidence>
<organism evidence="14 15">
    <name type="scientific">Thecamonas trahens ATCC 50062</name>
    <dbReference type="NCBI Taxonomy" id="461836"/>
    <lineage>
        <taxon>Eukaryota</taxon>
        <taxon>Apusozoa</taxon>
        <taxon>Apusomonadida</taxon>
        <taxon>Apusomonadidae</taxon>
        <taxon>Thecamonas</taxon>
    </lineage>
</organism>
<comment type="function">
    <text evidence="7">Required for proper chemotaxis and phagocytosis; proper spatiotemporal control of F-actin levels in chemotaxing cells. Negative regulator of the PI3K (phosphatidylinositol 3 kinase) pathway. Predominantly phosphorylates serines and threonines and tyrosines at a lower level.</text>
</comment>
<dbReference type="InterPro" id="IPR000980">
    <property type="entry name" value="SH2"/>
</dbReference>